<dbReference type="GO" id="GO:0034220">
    <property type="term" value="P:monoatomic ion transmembrane transport"/>
    <property type="evidence" value="ECO:0007669"/>
    <property type="project" value="UniProtKB-KW"/>
</dbReference>
<dbReference type="PRINTS" id="PR01262">
    <property type="entry name" value="INNEXIN"/>
</dbReference>
<evidence type="ECO:0000256" key="9">
    <source>
        <dbReference type="SAM" id="Phobius"/>
    </source>
</evidence>
<evidence type="ECO:0000256" key="1">
    <source>
        <dbReference type="ARBA" id="ARBA00004651"/>
    </source>
</evidence>
<comment type="caution">
    <text evidence="10">The sequence shown here is derived from an EMBL/GenBank/DDBJ whole genome shotgun (WGS) entry which is preliminary data.</text>
</comment>
<keyword evidence="7 9" id="KW-0472">Membrane</keyword>
<keyword evidence="6" id="KW-0406">Ion transport</keyword>
<protein>
    <recommendedName>
        <fullName evidence="12">Innexin</fullName>
    </recommendedName>
</protein>
<proteinExistence type="predicted"/>
<evidence type="ECO:0000256" key="3">
    <source>
        <dbReference type="ARBA" id="ARBA00022475"/>
    </source>
</evidence>
<dbReference type="Proteomes" id="UP000078046">
    <property type="component" value="Unassembled WGS sequence"/>
</dbReference>
<comment type="subcellular location">
    <subcellularLocation>
        <location evidence="1">Cell membrane</location>
        <topology evidence="1">Multi-pass membrane protein</topology>
    </subcellularLocation>
</comment>
<accession>A0A177B4J7</accession>
<keyword evidence="5 9" id="KW-1133">Transmembrane helix</keyword>
<evidence type="ECO:0000313" key="11">
    <source>
        <dbReference type="Proteomes" id="UP000078046"/>
    </source>
</evidence>
<evidence type="ECO:0008006" key="12">
    <source>
        <dbReference type="Google" id="ProtNLM"/>
    </source>
</evidence>
<evidence type="ECO:0000256" key="2">
    <source>
        <dbReference type="ARBA" id="ARBA00022448"/>
    </source>
</evidence>
<organism evidence="10 11">
    <name type="scientific">Intoshia linei</name>
    <dbReference type="NCBI Taxonomy" id="1819745"/>
    <lineage>
        <taxon>Eukaryota</taxon>
        <taxon>Metazoa</taxon>
        <taxon>Spiralia</taxon>
        <taxon>Lophotrochozoa</taxon>
        <taxon>Mesozoa</taxon>
        <taxon>Orthonectida</taxon>
        <taxon>Rhopaluridae</taxon>
        <taxon>Intoshia</taxon>
    </lineage>
</organism>
<keyword evidence="8" id="KW-0407">Ion channel</keyword>
<name>A0A177B4J7_9BILA</name>
<feature type="transmembrane region" description="Helical" evidence="9">
    <location>
        <begin position="305"/>
        <end position="324"/>
    </location>
</feature>
<dbReference type="PANTHER" id="PTHR11893">
    <property type="entry name" value="INNEXIN"/>
    <property type="match status" value="1"/>
</dbReference>
<dbReference type="EMBL" id="LWCA01000341">
    <property type="protein sequence ID" value="OAF69070.1"/>
    <property type="molecule type" value="Genomic_DNA"/>
</dbReference>
<evidence type="ECO:0000256" key="7">
    <source>
        <dbReference type="ARBA" id="ARBA00023136"/>
    </source>
</evidence>
<dbReference type="PANTHER" id="PTHR11893:SF36">
    <property type="entry name" value="INNEXIN-5"/>
    <property type="match status" value="1"/>
</dbReference>
<evidence type="ECO:0000256" key="6">
    <source>
        <dbReference type="ARBA" id="ARBA00023065"/>
    </source>
</evidence>
<evidence type="ECO:0000256" key="4">
    <source>
        <dbReference type="ARBA" id="ARBA00022692"/>
    </source>
</evidence>
<dbReference type="Pfam" id="PF00876">
    <property type="entry name" value="Innexin"/>
    <property type="match status" value="1"/>
</dbReference>
<sequence>MAIDRLFRTVLSLKEVKIDKDDEFADRISRQYTVSILLALAFIVTTKQFVGDPIHCWCPAYFTDSHRHYTNNICWVSNTYYIPIINKIPDSKIAATLKYKKISYYQWVPLLLIAQAIFAFIPCVVWRFFNRRCGIHINTLLDSAVICQRAPYGDIKERSLRFLVTQIDKYLTSKSRIKTNFCGKIMKSVSNVFVCFGGKRHGNYLTFSLIAVKLLYITNAILNLYFMDSIIGMKYHIYNTLILWYFGNTINYNTSLKTTYDSVSYFPRVTLCNFSIRHQARIHEYWVQCALTINVFNEKLFMVLWFWYIFVIIFSSYFLIRLLINSIFWPRQYSHIQKKLDSYSSVARRYDILKSFTKDYLRRDGLLIVHLINTNVSELISMEMLCCLWENFNTSKFETTQKTNHLKLKKPISFKQINLFTSKNKINKNITKNKKKTNSENQTKVSDIVCTIDMRNNDLHKDKSENINITNTLKNSPN</sequence>
<dbReference type="OrthoDB" id="5867527at2759"/>
<gene>
    <name evidence="10" type="ORF">A3Q56_03180</name>
</gene>
<keyword evidence="3" id="KW-1003">Cell membrane</keyword>
<dbReference type="InterPro" id="IPR000990">
    <property type="entry name" value="Innexin"/>
</dbReference>
<keyword evidence="11" id="KW-1185">Reference proteome</keyword>
<evidence type="ECO:0000256" key="5">
    <source>
        <dbReference type="ARBA" id="ARBA00022989"/>
    </source>
</evidence>
<reference evidence="10 11" key="1">
    <citation type="submission" date="2016-04" db="EMBL/GenBank/DDBJ databases">
        <title>The genome of Intoshia linei affirms orthonectids as highly simplified spiralians.</title>
        <authorList>
            <person name="Mikhailov K.V."/>
            <person name="Slusarev G.S."/>
            <person name="Nikitin M.A."/>
            <person name="Logacheva M.D."/>
            <person name="Penin A."/>
            <person name="Aleoshin V."/>
            <person name="Panchin Y.V."/>
        </authorList>
    </citation>
    <scope>NUCLEOTIDE SEQUENCE [LARGE SCALE GENOMIC DNA]</scope>
    <source>
        <strain evidence="10">Intl2013</strain>
        <tissue evidence="10">Whole animal</tissue>
    </source>
</reference>
<dbReference type="GO" id="GO:0005886">
    <property type="term" value="C:plasma membrane"/>
    <property type="evidence" value="ECO:0007669"/>
    <property type="project" value="UniProtKB-SubCell"/>
</dbReference>
<feature type="transmembrane region" description="Helical" evidence="9">
    <location>
        <begin position="204"/>
        <end position="226"/>
    </location>
</feature>
<dbReference type="PROSITE" id="PS51013">
    <property type="entry name" value="PANNEXIN"/>
    <property type="match status" value="1"/>
</dbReference>
<keyword evidence="4 9" id="KW-0812">Transmembrane</keyword>
<feature type="transmembrane region" description="Helical" evidence="9">
    <location>
        <begin position="107"/>
        <end position="129"/>
    </location>
</feature>
<evidence type="ECO:0000313" key="10">
    <source>
        <dbReference type="EMBL" id="OAF69070.1"/>
    </source>
</evidence>
<keyword evidence="2" id="KW-0813">Transport</keyword>
<evidence type="ECO:0000256" key="8">
    <source>
        <dbReference type="ARBA" id="ARBA00023303"/>
    </source>
</evidence>
<dbReference type="AlphaFoldDB" id="A0A177B4J7"/>